<comment type="subcellular location">
    <subcellularLocation>
        <location evidence="1">Cytoplasmic vesicle</location>
        <location evidence="1">Phagosome membrane</location>
        <topology evidence="1">Multi-pass membrane protein</topology>
    </subcellularLocation>
</comment>
<keyword evidence="6" id="KW-0812">Transmembrane</keyword>
<evidence type="ECO:0000256" key="15">
    <source>
        <dbReference type="ARBA" id="ARBA00023329"/>
    </source>
</evidence>
<dbReference type="SMART" id="SM00457">
    <property type="entry name" value="MACPF"/>
    <property type="match status" value="1"/>
</dbReference>
<evidence type="ECO:0000313" key="20">
    <source>
        <dbReference type="EMBL" id="KAF7690222.1"/>
    </source>
</evidence>
<keyword evidence="8" id="KW-0832">Ubl conjugation</keyword>
<keyword evidence="12" id="KW-0472">Membrane</keyword>
<dbReference type="AlphaFoldDB" id="A0A8T0AGB4"/>
<evidence type="ECO:0000256" key="13">
    <source>
        <dbReference type="ARBA" id="ARBA00023157"/>
    </source>
</evidence>
<evidence type="ECO:0000256" key="17">
    <source>
        <dbReference type="ARBA" id="ARBA00045657"/>
    </source>
</evidence>
<reference evidence="20" key="1">
    <citation type="submission" date="2020-08" db="EMBL/GenBank/DDBJ databases">
        <title>Chromosome-level assembly of Southern catfish (Silurus meridionalis) provides insights into visual adaptation to the nocturnal and benthic lifestyles.</title>
        <authorList>
            <person name="Zhang Y."/>
            <person name="Wang D."/>
            <person name="Peng Z."/>
        </authorList>
    </citation>
    <scope>NUCLEOTIDE SEQUENCE</scope>
    <source>
        <strain evidence="20">SWU-2019-XX</strain>
        <tissue evidence="20">Muscle</tissue>
    </source>
</reference>
<keyword evidence="11" id="KW-1064">Adaptive immunity</keyword>
<accession>A0A8T0AGB4</accession>
<sequence>MKTYQVKEKSVTAQVQVRNHLYTVKAYPDFTLDARFARQAEEIADAIENHQTRQVAYLSEKMVLDYGTHVITSVDAGAILMQEDYLKSSYINDTQSSQTTVTALAGLNFFNKAKFDIGSKESQETSETRTYQSSLTYSITMSHGGALFFPGITLQKWQESTLNNLIAIDCSGLPLPFFLNPSTFPDLPIPTVNKLALSVHKAIERYYKINTYPGCVNPDSKNFNFQANVDDASCEGPSTNLSFGGVFQKCTQLTPDAGEICQELAVKNPATGLFSCQHPYTASLLCSEVQERPYNSYECYQQCSRFFLFFQNCQDECENVYHVRKAQVDTYWCSTNAQVPEYSGYLFGGLFGPSLQNPLTKFRSCPSNFFALKFLSSGIMICLSNDYEAATKFSVPFGGFFSCQATNLLAGVNHGAPTV</sequence>
<keyword evidence="13" id="KW-1015">Disulfide bond</keyword>
<dbReference type="GO" id="GO:0045087">
    <property type="term" value="P:innate immune response"/>
    <property type="evidence" value="ECO:0007669"/>
    <property type="project" value="UniProtKB-KW"/>
</dbReference>
<keyword evidence="21" id="KW-1185">Reference proteome</keyword>
<evidence type="ECO:0000256" key="3">
    <source>
        <dbReference type="ARBA" id="ARBA00021365"/>
    </source>
</evidence>
<dbReference type="GO" id="GO:0042742">
    <property type="term" value="P:defense response to bacterium"/>
    <property type="evidence" value="ECO:0007669"/>
    <property type="project" value="TreeGrafter"/>
</dbReference>
<evidence type="ECO:0000256" key="11">
    <source>
        <dbReference type="ARBA" id="ARBA00023130"/>
    </source>
</evidence>
<proteinExistence type="inferred from homology"/>
<keyword evidence="9" id="KW-0391">Immunity</keyword>
<dbReference type="Proteomes" id="UP000606274">
    <property type="component" value="Unassembled WGS sequence"/>
</dbReference>
<evidence type="ECO:0000256" key="4">
    <source>
        <dbReference type="ARBA" id="ARBA00022452"/>
    </source>
</evidence>
<evidence type="ECO:0000256" key="9">
    <source>
        <dbReference type="ARBA" id="ARBA00022859"/>
    </source>
</evidence>
<evidence type="ECO:0000256" key="16">
    <source>
        <dbReference type="ARBA" id="ARBA00030728"/>
    </source>
</evidence>
<dbReference type="GO" id="GO:0030670">
    <property type="term" value="C:phagocytic vesicle membrane"/>
    <property type="evidence" value="ECO:0007669"/>
    <property type="project" value="UniProtKB-SubCell"/>
</dbReference>
<evidence type="ECO:0000256" key="8">
    <source>
        <dbReference type="ARBA" id="ARBA00022843"/>
    </source>
</evidence>
<evidence type="ECO:0000256" key="1">
    <source>
        <dbReference type="ARBA" id="ARBA00004265"/>
    </source>
</evidence>
<dbReference type="PANTHER" id="PTHR31463:SF4">
    <property type="entry name" value="MACROPHAGE-EXPRESSED GENE 1 PROTEIN"/>
    <property type="match status" value="1"/>
</dbReference>
<evidence type="ECO:0000256" key="10">
    <source>
        <dbReference type="ARBA" id="ARBA00022989"/>
    </source>
</evidence>
<dbReference type="Pfam" id="PF01823">
    <property type="entry name" value="MACPF"/>
    <property type="match status" value="1"/>
</dbReference>
<dbReference type="GO" id="GO:0002250">
    <property type="term" value="P:adaptive immune response"/>
    <property type="evidence" value="ECO:0007669"/>
    <property type="project" value="UniProtKB-KW"/>
</dbReference>
<comment type="function">
    <text evidence="17">Pore-forming protein that plays a central role in antigen cross-presentation in dendritic cells by mediating delivery of antigens for cross-presentation. Dendritic cells bridge innate and adaptive immunity by capturing exogenous antigens on MHC class-I molecules and presenting them to naive CD8(+) T-cells. Acts by forming a pore in antigen-containing compartments, promoting the release of antigens into the cytosol, enabling generation of MHCI:peptide complexes and T-cell priming.</text>
</comment>
<evidence type="ECO:0000256" key="14">
    <source>
        <dbReference type="ARBA" id="ARBA00023180"/>
    </source>
</evidence>
<keyword evidence="4" id="KW-1134">Transmembrane beta strand</keyword>
<evidence type="ECO:0000256" key="6">
    <source>
        <dbReference type="ARBA" id="ARBA00022692"/>
    </source>
</evidence>
<dbReference type="PROSITE" id="PS51412">
    <property type="entry name" value="MACPF_2"/>
    <property type="match status" value="1"/>
</dbReference>
<feature type="domain" description="MACPF" evidence="19">
    <location>
        <begin position="1"/>
        <end position="210"/>
    </location>
</feature>
<evidence type="ECO:0000256" key="12">
    <source>
        <dbReference type="ARBA" id="ARBA00023136"/>
    </source>
</evidence>
<keyword evidence="15" id="KW-0968">Cytoplasmic vesicle</keyword>
<name>A0A8T0AGB4_SILME</name>
<evidence type="ECO:0000313" key="21">
    <source>
        <dbReference type="Proteomes" id="UP000606274"/>
    </source>
</evidence>
<dbReference type="InterPro" id="IPR039707">
    <property type="entry name" value="MPEG1"/>
</dbReference>
<organism evidence="20 21">
    <name type="scientific">Silurus meridionalis</name>
    <name type="common">Southern catfish</name>
    <name type="synonym">Silurus soldatovi meridionalis</name>
    <dbReference type="NCBI Taxonomy" id="175797"/>
    <lineage>
        <taxon>Eukaryota</taxon>
        <taxon>Metazoa</taxon>
        <taxon>Chordata</taxon>
        <taxon>Craniata</taxon>
        <taxon>Vertebrata</taxon>
        <taxon>Euteleostomi</taxon>
        <taxon>Actinopterygii</taxon>
        <taxon>Neopterygii</taxon>
        <taxon>Teleostei</taxon>
        <taxon>Ostariophysi</taxon>
        <taxon>Siluriformes</taxon>
        <taxon>Siluridae</taxon>
        <taxon>Silurus</taxon>
    </lineage>
</organism>
<dbReference type="CDD" id="cd22579">
    <property type="entry name" value="MPEG1_P2"/>
    <property type="match status" value="1"/>
</dbReference>
<protein>
    <recommendedName>
        <fullName evidence="3">Macrophage-expressed gene 1 protein</fullName>
    </recommendedName>
    <alternativeName>
        <fullName evidence="16">Perforin-2</fullName>
    </alternativeName>
</protein>
<comment type="function">
    <text evidence="18">Pore-forming protein involved in both innate and adaptive immunity. Plays a central role in antigen cross-presentation in dendritic cells by forming a pore in antigen-containing compartments, thereby promoting delivery of antigens for cross-presentation. Also involved in innate immune response following bacterial infection; shows antibacterial activity against a wide spectrum of Gram-positive, Gram-negative and acid-fast bacteria. Reduces the viability of the intracytosolic pathogen L.monocytogenes by inhibiting acidification of the phagocytic vacuole of host cells which restricts bacterial translocation from the vacuole to the cytosol. Required for the antibacterial activity of reactive oxygen species and nitric oxide.</text>
</comment>
<keyword evidence="5" id="KW-0399">Innate immunity</keyword>
<evidence type="ECO:0000256" key="2">
    <source>
        <dbReference type="ARBA" id="ARBA00007256"/>
    </source>
</evidence>
<keyword evidence="7" id="KW-0732">Signal</keyword>
<dbReference type="PANTHER" id="PTHR31463">
    <property type="entry name" value="MACROPHAGE-EXPRESSED GENE 1 PROTEIN"/>
    <property type="match status" value="1"/>
</dbReference>
<gene>
    <name evidence="20" type="ORF">HF521_012026</name>
</gene>
<evidence type="ECO:0000256" key="18">
    <source>
        <dbReference type="ARBA" id="ARBA00045689"/>
    </source>
</evidence>
<dbReference type="InterPro" id="IPR020864">
    <property type="entry name" value="MACPF"/>
</dbReference>
<keyword evidence="14" id="KW-0325">Glycoprotein</keyword>
<evidence type="ECO:0000256" key="7">
    <source>
        <dbReference type="ARBA" id="ARBA00022729"/>
    </source>
</evidence>
<keyword evidence="10" id="KW-1133">Transmembrane helix</keyword>
<evidence type="ECO:0000259" key="19">
    <source>
        <dbReference type="PROSITE" id="PS51412"/>
    </source>
</evidence>
<comment type="similarity">
    <text evidence="2">Belongs to the MPEG1 family.</text>
</comment>
<dbReference type="EMBL" id="JABFDY010000023">
    <property type="protein sequence ID" value="KAF7690222.1"/>
    <property type="molecule type" value="Genomic_DNA"/>
</dbReference>
<comment type="caution">
    <text evidence="20">The sequence shown here is derived from an EMBL/GenBank/DDBJ whole genome shotgun (WGS) entry which is preliminary data.</text>
</comment>
<evidence type="ECO:0000256" key="5">
    <source>
        <dbReference type="ARBA" id="ARBA00022588"/>
    </source>
</evidence>